<dbReference type="Pfam" id="PF07766">
    <property type="entry name" value="LETM1_RBD"/>
    <property type="match status" value="1"/>
</dbReference>
<organism evidence="5">
    <name type="scientific">Rhodosorus marinus</name>
    <dbReference type="NCBI Taxonomy" id="101924"/>
    <lineage>
        <taxon>Eukaryota</taxon>
        <taxon>Rhodophyta</taxon>
        <taxon>Stylonematophyceae</taxon>
        <taxon>Stylonematales</taxon>
        <taxon>Stylonemataceae</taxon>
        <taxon>Rhodosorus</taxon>
    </lineage>
</organism>
<protein>
    <recommendedName>
        <fullName evidence="4">Letm1 RBD domain-containing protein</fullName>
    </recommendedName>
</protein>
<dbReference type="AlphaFoldDB" id="A0A7S2Z9P9"/>
<evidence type="ECO:0000256" key="3">
    <source>
        <dbReference type="SAM" id="Phobius"/>
    </source>
</evidence>
<evidence type="ECO:0000256" key="2">
    <source>
        <dbReference type="SAM" id="MobiDB-lite"/>
    </source>
</evidence>
<keyword evidence="3" id="KW-1133">Transmembrane helix</keyword>
<evidence type="ECO:0000259" key="4">
    <source>
        <dbReference type="Pfam" id="PF07766"/>
    </source>
</evidence>
<proteinExistence type="predicted"/>
<keyword evidence="3" id="KW-0812">Transmembrane</keyword>
<feature type="region of interest" description="Disordered" evidence="2">
    <location>
        <begin position="546"/>
        <end position="575"/>
    </location>
</feature>
<sequence>MESVGFVLAGGVRLSQGKVRESLSSRRKGQVYNGGGRRVWVFAQVASTGEMGEAVSEKRAQEILEKRIAESKARVDFLSSRVIVRDAESCVAEAEGVMAVEYEQFFADSEEGKQELSENRDKFMQELSEALEKLQRCLKELRLIETQHENAVDASETIARIYQSVEVLSAISQRLTDAPVPEKSDSSSRLAVDEIREEVRQRVVRVGQGLEKRVGQFVREDGSIDFPEITSAARVTVTKSSEIWARLNGVTPEGASLQQAFEESPVMWELRSTIEQLEKKLDDASRKREKRLRKEDQLGKLIKARELREMDDSVNTVRRMLAVTVLQLELERIYLYLRNEVETTSDFMDQQLLIREFGQMDERLSILKVYVDESQVLLVDDDELGELAGDVAFMKSRVGLENDFYTTTFDWPKAKRTLFDGVGKMKEGTEFFFRGLRLLAGDVAYAFRLIRKAAVGFILSPREVRTLRRTGRDLISFIPFSIILLLPLTPIGHVLVFSFIQRFFPDFFPTTFSERRQQLMKRYEQMRKTMDPTIDVEQMHKTSMVGGGKLSAPGLGREGDNSVASHSIDDVHLAE</sequence>
<dbReference type="InterPro" id="IPR033122">
    <property type="entry name" value="LETM1-like_RBD"/>
</dbReference>
<dbReference type="EMBL" id="HBHW01000632">
    <property type="protein sequence ID" value="CAE0032543.1"/>
    <property type="molecule type" value="Transcribed_RNA"/>
</dbReference>
<dbReference type="GO" id="GO:0043022">
    <property type="term" value="F:ribosome binding"/>
    <property type="evidence" value="ECO:0007669"/>
    <property type="project" value="InterPro"/>
</dbReference>
<evidence type="ECO:0000313" key="5">
    <source>
        <dbReference type="EMBL" id="CAE0032543.1"/>
    </source>
</evidence>
<keyword evidence="3" id="KW-0472">Membrane</keyword>
<accession>A0A7S2Z9P9</accession>
<name>A0A7S2Z9P9_9RHOD</name>
<keyword evidence="1" id="KW-0175">Coiled coil</keyword>
<feature type="coiled-coil region" evidence="1">
    <location>
        <begin position="267"/>
        <end position="294"/>
    </location>
</feature>
<feature type="transmembrane region" description="Helical" evidence="3">
    <location>
        <begin position="474"/>
        <end position="500"/>
    </location>
</feature>
<gene>
    <name evidence="5" type="ORF">RMAR00112_LOCUS483</name>
</gene>
<feature type="domain" description="Letm1 RBD" evidence="4">
    <location>
        <begin position="459"/>
        <end position="533"/>
    </location>
</feature>
<feature type="coiled-coil region" evidence="1">
    <location>
        <begin position="113"/>
        <end position="147"/>
    </location>
</feature>
<reference evidence="5" key="1">
    <citation type="submission" date="2021-01" db="EMBL/GenBank/DDBJ databases">
        <authorList>
            <person name="Corre E."/>
            <person name="Pelletier E."/>
            <person name="Niang G."/>
            <person name="Scheremetjew M."/>
            <person name="Finn R."/>
            <person name="Kale V."/>
            <person name="Holt S."/>
            <person name="Cochrane G."/>
            <person name="Meng A."/>
            <person name="Brown T."/>
            <person name="Cohen L."/>
        </authorList>
    </citation>
    <scope>NUCLEOTIDE SEQUENCE</scope>
    <source>
        <strain evidence="5">CCMP 769</strain>
    </source>
</reference>
<evidence type="ECO:0000256" key="1">
    <source>
        <dbReference type="SAM" id="Coils"/>
    </source>
</evidence>